<protein>
    <recommendedName>
        <fullName evidence="3">Type II secretory pathway, ATPase PulE/Tfp pilus assembly pathway, ATPase PilB</fullName>
    </recommendedName>
</protein>
<proteinExistence type="predicted"/>
<organism evidence="1 2">
    <name type="scientific">Enhygromyxa salina</name>
    <dbReference type="NCBI Taxonomy" id="215803"/>
    <lineage>
        <taxon>Bacteria</taxon>
        <taxon>Pseudomonadati</taxon>
        <taxon>Myxococcota</taxon>
        <taxon>Polyangia</taxon>
        <taxon>Nannocystales</taxon>
        <taxon>Nannocystaceae</taxon>
        <taxon>Enhygromyxa</taxon>
    </lineage>
</organism>
<dbReference type="SUPFAM" id="SSF52540">
    <property type="entry name" value="P-loop containing nucleoside triphosphate hydrolases"/>
    <property type="match status" value="1"/>
</dbReference>
<accession>A0A2S9XTU9</accession>
<evidence type="ECO:0008006" key="3">
    <source>
        <dbReference type="Google" id="ProtNLM"/>
    </source>
</evidence>
<gene>
    <name evidence="1" type="ORF">ENSA7_71220</name>
</gene>
<evidence type="ECO:0000313" key="2">
    <source>
        <dbReference type="Proteomes" id="UP000238823"/>
    </source>
</evidence>
<dbReference type="AlphaFoldDB" id="A0A2S9XTU9"/>
<dbReference type="Proteomes" id="UP000238823">
    <property type="component" value="Unassembled WGS sequence"/>
</dbReference>
<dbReference type="InterPro" id="IPR027417">
    <property type="entry name" value="P-loop_NTPase"/>
</dbReference>
<comment type="caution">
    <text evidence="1">The sequence shown here is derived from an EMBL/GenBank/DDBJ whole genome shotgun (WGS) entry which is preliminary data.</text>
</comment>
<name>A0A2S9XTU9_9BACT</name>
<evidence type="ECO:0000313" key="1">
    <source>
        <dbReference type="EMBL" id="PRP96307.1"/>
    </source>
</evidence>
<reference evidence="1 2" key="1">
    <citation type="submission" date="2018-03" db="EMBL/GenBank/DDBJ databases">
        <title>Draft Genome Sequences of the Obligatory Marine Myxobacteria Enhygromyxa salina SWB007.</title>
        <authorList>
            <person name="Poehlein A."/>
            <person name="Moghaddam J.A."/>
            <person name="Harms H."/>
            <person name="Alanjari M."/>
            <person name="Koenig G.M."/>
            <person name="Daniel R."/>
            <person name="Schaeberle T.F."/>
        </authorList>
    </citation>
    <scope>NUCLEOTIDE SEQUENCE [LARGE SCALE GENOMIC DNA]</scope>
    <source>
        <strain evidence="1 2">SWB007</strain>
    </source>
</reference>
<dbReference type="EMBL" id="PVNL01000135">
    <property type="protein sequence ID" value="PRP96307.1"/>
    <property type="molecule type" value="Genomic_DNA"/>
</dbReference>
<sequence length="459" mass="50722">MRPGVYTVAVTEQTREQKIWATVYERFDPEKPADKPWRVERKYSPAKEIVRELARPMGGHKRFMILGGLGSGKSTELMGIAEARSESGPVVFLDLVEHFEQRLGDIAALDRVQPWEVVLLVGLGVFAAAEERFGHKWDKQLRQGLEAAGRNFAEDKGNKGEFDLAKLASSVAALAGGALTVGTSGTGALVGAGLVAVSEVAKSFQFKIGIPGRTPRSDQDQAVRQLLEAVNALIGDLQSRHATRLTVFVDGLDRVKKRAQTEAMFVDSSLLGSLECDVVLTGPMALHWGSLRKQVRQFTTKILTNAPVIDRDDPRSWEPGGRGIDLCVEVFRRRTDDLGGMVAEPLLRKLAYYSGGRMREFVRLIRELSGPAWDDGLEQVNEAIVDRALDNLREETEAGLTQKHLDVLRRLLDNPDVLPDDGVVAEMLDLCLILPYPNESEWFFPHPLLLKIKLPKASG</sequence>